<sequence>SRSTKGKLKSLNKDGGPSMEVALERLSTRFPDVVEVAQLDLVDDLNEDFFATSYEMVHCILPISKFAARKLKRFIDLLARMRSRFSEVQSLNASMHHKIKTAQEKLKLSLEVTITWDTMLIYLRDSLEEAWRVADAAHNREVDMRSNVDYTYNDHQTKQVTSDTHKNTKDMWLRGVVFRERDRLSRELKEHQKRLETNRYYSSSLEDIIDEHRATISKQQLRVKTYETELFKLEHKLRLLVEEYDERLNVQRREVEALHSSNSSLRSYEKRYHVIKALNEKLKQLVERYSFDNFALAKSNHRQEELITQLKATVATLEGDNRILHREKQELIYRTRSNVREIKKKEEVAILLTRRFHQMAKKNNDLIEQDVSRMNEMTGLEKRLAITISKLEESTKQKEECERQKDKLRGEISALNGVLAAVRYDVTTHRARMQEIQITLDRAHISLDERDERIHRLNKERNEALTETNDLNKTIERLEENAAERNQKLHELQEQLQHKTIEFLQAKQQTEVLRSEKIMLQRSNAVCAQDRHMLQNINAKQAFQNNQLCSQLAAHEKESSTFKNQIDQLNNLAKRRQTEIHTKERQLQAVRNELQETKIRAFQLKNTVDEDERRFKQITIRLDEQRQNKNLVGHQMMRRNGELRLQLQKLSMMQMALSRGTMQYNQRLDDIRILKAEITNLRMSKDCMERAVATTANMRHEIVRLERQLVRERLNVAAFTNEMKHPYRIHRWRLMRGRDPQRLELIIKLQALLKRNIQQSVERTNLETKLVNTQRMYDALKQQLIRVADPKLKERLWRQQRINQMQSRKVKAMKAELAINEIDLEARDVIIDEYKSALR</sequence>
<protein>
    <recommendedName>
        <fullName evidence="3">Cilia- and flagella-associated protein 58 central coiled coil domain-containing protein</fullName>
    </recommendedName>
</protein>
<dbReference type="InterPro" id="IPR049270">
    <property type="entry name" value="CFAP58_CC"/>
</dbReference>
<evidence type="ECO:0000259" key="3">
    <source>
        <dbReference type="Pfam" id="PF21771"/>
    </source>
</evidence>
<gene>
    <name evidence="4" type="ORF">KR093_009589</name>
</gene>
<dbReference type="Proteomes" id="UP001200034">
    <property type="component" value="Unassembled WGS sequence"/>
</dbReference>
<organism evidence="4 5">
    <name type="scientific">Drosophila rubida</name>
    <dbReference type="NCBI Taxonomy" id="30044"/>
    <lineage>
        <taxon>Eukaryota</taxon>
        <taxon>Metazoa</taxon>
        <taxon>Ecdysozoa</taxon>
        <taxon>Arthropoda</taxon>
        <taxon>Hexapoda</taxon>
        <taxon>Insecta</taxon>
        <taxon>Pterygota</taxon>
        <taxon>Neoptera</taxon>
        <taxon>Endopterygota</taxon>
        <taxon>Diptera</taxon>
        <taxon>Brachycera</taxon>
        <taxon>Muscomorpha</taxon>
        <taxon>Ephydroidea</taxon>
        <taxon>Drosophilidae</taxon>
        <taxon>Drosophila</taxon>
    </lineage>
</organism>
<feature type="coiled-coil region" evidence="2">
    <location>
        <begin position="552"/>
        <end position="628"/>
    </location>
</feature>
<feature type="domain" description="Cilia- and flagella-associated protein 58 central coiled coil" evidence="3">
    <location>
        <begin position="449"/>
        <end position="688"/>
    </location>
</feature>
<comment type="caution">
    <text evidence="4">The sequence shown here is derived from an EMBL/GenBank/DDBJ whole genome shotgun (WGS) entry which is preliminary data.</text>
</comment>
<evidence type="ECO:0000313" key="5">
    <source>
        <dbReference type="Proteomes" id="UP001200034"/>
    </source>
</evidence>
<dbReference type="GO" id="GO:0005856">
    <property type="term" value="C:cytoskeleton"/>
    <property type="evidence" value="ECO:0007669"/>
    <property type="project" value="TreeGrafter"/>
</dbReference>
<feature type="non-terminal residue" evidence="4">
    <location>
        <position position="839"/>
    </location>
</feature>
<feature type="coiled-coil region" evidence="2">
    <location>
        <begin position="688"/>
        <end position="722"/>
    </location>
</feature>
<evidence type="ECO:0000256" key="2">
    <source>
        <dbReference type="SAM" id="Coils"/>
    </source>
</evidence>
<dbReference type="PANTHER" id="PTHR32083">
    <property type="entry name" value="CILIA AND FLAGELLA-ASSOCIATED PROTEIN 58-RELATED"/>
    <property type="match status" value="1"/>
</dbReference>
<keyword evidence="5" id="KW-1185">Reference proteome</keyword>
<proteinExistence type="predicted"/>
<dbReference type="EMBL" id="JAJJHW010003409">
    <property type="protein sequence ID" value="KAH8359933.1"/>
    <property type="molecule type" value="Genomic_DNA"/>
</dbReference>
<evidence type="ECO:0000313" key="4">
    <source>
        <dbReference type="EMBL" id="KAH8359933.1"/>
    </source>
</evidence>
<dbReference type="AlphaFoldDB" id="A0AAD4JUG0"/>
<evidence type="ECO:0000256" key="1">
    <source>
        <dbReference type="ARBA" id="ARBA00023054"/>
    </source>
</evidence>
<feature type="coiled-coil region" evidence="2">
    <location>
        <begin position="447"/>
        <end position="509"/>
    </location>
</feature>
<keyword evidence="1 2" id="KW-0175">Coiled coil</keyword>
<feature type="coiled-coil region" evidence="2">
    <location>
        <begin position="384"/>
        <end position="418"/>
    </location>
</feature>
<reference evidence="4" key="1">
    <citation type="journal article" date="2021" name="Mol. Ecol. Resour.">
        <title>Phylogenomic analyses of the genus Drosophila reveals genomic signals of climate adaptation.</title>
        <authorList>
            <person name="Li F."/>
            <person name="Rane R.V."/>
            <person name="Luria V."/>
            <person name="Xiong Z."/>
            <person name="Chen J."/>
            <person name="Li Z."/>
            <person name="Catullo R.A."/>
            <person name="Griffin P.C."/>
            <person name="Schiffer M."/>
            <person name="Pearce S."/>
            <person name="Lee S.F."/>
            <person name="McElroy K."/>
            <person name="Stocker A."/>
            <person name="Shirriffs J."/>
            <person name="Cockerell F."/>
            <person name="Coppin C."/>
            <person name="Sgro C.M."/>
            <person name="Karger A."/>
            <person name="Cain J.W."/>
            <person name="Weber J.A."/>
            <person name="Santpere G."/>
            <person name="Kirschner M.W."/>
            <person name="Hoffmann A.A."/>
            <person name="Oakeshott J.G."/>
            <person name="Zhang G."/>
        </authorList>
    </citation>
    <scope>NUCLEOTIDE SEQUENCE</scope>
    <source>
        <strain evidence="4">BGI-SZ-2011g</strain>
    </source>
</reference>
<name>A0AAD4JUG0_9MUSC</name>
<dbReference type="Pfam" id="PF21771">
    <property type="entry name" value="CFAP58_CC"/>
    <property type="match status" value="1"/>
</dbReference>
<feature type="non-terminal residue" evidence="4">
    <location>
        <position position="1"/>
    </location>
</feature>
<accession>A0AAD4JUG0</accession>
<dbReference type="PANTHER" id="PTHR32083:SF0">
    <property type="entry name" value="CILIA AND FLAGELLA-ASSOCIATED PROTEIN 58"/>
    <property type="match status" value="1"/>
</dbReference>
<feature type="coiled-coil region" evidence="2">
    <location>
        <begin position="209"/>
        <end position="320"/>
    </location>
</feature>